<dbReference type="InterPro" id="IPR000891">
    <property type="entry name" value="PYR_CT"/>
</dbReference>
<evidence type="ECO:0000313" key="2">
    <source>
        <dbReference type="EMBL" id="QCT06158.1"/>
    </source>
</evidence>
<dbReference type="Pfam" id="PF00682">
    <property type="entry name" value="HMGL-like"/>
    <property type="match status" value="1"/>
</dbReference>
<keyword evidence="3" id="KW-1185">Reference proteome</keyword>
<dbReference type="CDD" id="cd07944">
    <property type="entry name" value="DRE_TIM_HOA_like"/>
    <property type="match status" value="1"/>
</dbReference>
<protein>
    <recommendedName>
        <fullName evidence="1">Pyruvate carboxyltransferase domain-containing protein</fullName>
    </recommendedName>
</protein>
<dbReference type="EMBL" id="CP039381">
    <property type="protein sequence ID" value="QCT06158.1"/>
    <property type="molecule type" value="Genomic_DNA"/>
</dbReference>
<dbReference type="Proteomes" id="UP000301475">
    <property type="component" value="Chromosome"/>
</dbReference>
<dbReference type="OrthoDB" id="9804858at2"/>
<dbReference type="AlphaFoldDB" id="A0A4P8XZ66"/>
<sequence length="542" mass="61911">MSNHHAKLLDCTLRDGAYLIDKKFGNDTINGMIHGLLEAKIDIIEMGFLQNEGFGEGKTVYLNGADAEKFVPKDKQGTLFTVLADYSRYSVSNLDQYTGKSFDAVRACFFKKERKDVIDFCKTIKKKGYKVFVQPVDILGYTDKEIIDLIEDINEVEPYCFSIVDTFGSMYVEDLQRVFSLIDHNLVASSRIGFHSHNNMQMSNALSQEFLRMSYGLRKVVVDTTVSGMGRGAGNTPTELVAEYMVKKLGYSYDIDALLDIIDNYMDNIKTKCSWGYSTSFFIAGCYSAHVNNIDYLTKKSSIRSKDIRYILNKIGAVPRKRYHYDLLEQTYIDYLNSEVDDEDTVKSLKKVFSGKDVVIIAPGKSVEDERERIESYIDKLSNPLVVSINFIPEGLNVDYVYFGNVRRYSYWKQNEKFNETKKIVVSNITQKVSGDDYLVSFNRLNKCGWEYMENSTIMLIRLLDQLNVASVGIAGMDGYSTSNSSQENYANDKLELSNVKENPEQLNKDISSMLEDFLYTKESNMKISFITKSKFSYVLEK</sequence>
<organism evidence="2 3">
    <name type="scientific">Ruminococcus bovis</name>
    <dbReference type="NCBI Taxonomy" id="2564099"/>
    <lineage>
        <taxon>Bacteria</taxon>
        <taxon>Bacillati</taxon>
        <taxon>Bacillota</taxon>
        <taxon>Clostridia</taxon>
        <taxon>Eubacteriales</taxon>
        <taxon>Oscillospiraceae</taxon>
        <taxon>Ruminococcus</taxon>
    </lineage>
</organism>
<evidence type="ECO:0000313" key="3">
    <source>
        <dbReference type="Proteomes" id="UP000301475"/>
    </source>
</evidence>
<name>A0A4P8XZ66_9FIRM</name>
<proteinExistence type="predicted"/>
<evidence type="ECO:0000259" key="1">
    <source>
        <dbReference type="Pfam" id="PF00682"/>
    </source>
</evidence>
<dbReference type="InterPro" id="IPR013785">
    <property type="entry name" value="Aldolase_TIM"/>
</dbReference>
<dbReference type="GO" id="GO:0003824">
    <property type="term" value="F:catalytic activity"/>
    <property type="evidence" value="ECO:0007669"/>
    <property type="project" value="InterPro"/>
</dbReference>
<dbReference type="KEGG" id="ruj:E5Z56_01690"/>
<dbReference type="SUPFAM" id="SSF51569">
    <property type="entry name" value="Aldolase"/>
    <property type="match status" value="1"/>
</dbReference>
<reference evidence="2 3" key="1">
    <citation type="submission" date="2019-04" db="EMBL/GenBank/DDBJ databases">
        <authorList>
            <person name="Embree M."/>
            <person name="Gaffney J.R."/>
        </authorList>
    </citation>
    <scope>NUCLEOTIDE SEQUENCE [LARGE SCALE GENOMIC DNA]</scope>
    <source>
        <strain evidence="2 3">JE7A12</strain>
    </source>
</reference>
<feature type="domain" description="Pyruvate carboxyltransferase" evidence="1">
    <location>
        <begin position="7"/>
        <end position="254"/>
    </location>
</feature>
<accession>A0A4P8XZ66</accession>
<gene>
    <name evidence="2" type="ORF">E5Z56_01690</name>
</gene>
<dbReference type="RefSeq" id="WP_138156250.1">
    <property type="nucleotide sequence ID" value="NZ_CP039381.1"/>
</dbReference>
<dbReference type="Gene3D" id="3.20.20.70">
    <property type="entry name" value="Aldolase class I"/>
    <property type="match status" value="1"/>
</dbReference>